<dbReference type="OrthoDB" id="9805017at2"/>
<dbReference type="Gene3D" id="2.120.10.80">
    <property type="entry name" value="Kelch-type beta propeller"/>
    <property type="match status" value="1"/>
</dbReference>
<dbReference type="InterPro" id="IPR013783">
    <property type="entry name" value="Ig-like_fold"/>
</dbReference>
<protein>
    <submittedName>
        <fullName evidence="2">Kelch motif protein</fullName>
    </submittedName>
</protein>
<dbReference type="Gene3D" id="2.60.40.10">
    <property type="entry name" value="Immunoglobulins"/>
    <property type="match status" value="3"/>
</dbReference>
<reference evidence="2 3" key="1">
    <citation type="journal article" date="2015" name="Stand. Genomic Sci.">
        <title>Genomic Encyclopedia of Bacterial and Archaeal Type Strains, Phase III: the genomes of soil and plant-associated and newly described type strains.</title>
        <authorList>
            <person name="Whitman W.B."/>
            <person name="Woyke T."/>
            <person name="Klenk H.P."/>
            <person name="Zhou Y."/>
            <person name="Lilburn T.G."/>
            <person name="Beck B.J."/>
            <person name="De Vos P."/>
            <person name="Vandamme P."/>
            <person name="Eisen J.A."/>
            <person name="Garrity G."/>
            <person name="Hugenholtz P."/>
            <person name="Kyrpides N.C."/>
        </authorList>
    </citation>
    <scope>NUCLEOTIDE SEQUENCE [LARGE SCALE GENOMIC DNA]</scope>
    <source>
        <strain evidence="2 3">CGMCC 1.7271</strain>
    </source>
</reference>
<keyword evidence="3" id="KW-1185">Reference proteome</keyword>
<proteinExistence type="predicted"/>
<dbReference type="InterPro" id="IPR022409">
    <property type="entry name" value="PKD/Chitinase_dom"/>
</dbReference>
<dbReference type="Pfam" id="PF01344">
    <property type="entry name" value="Kelch_1"/>
    <property type="match status" value="1"/>
</dbReference>
<name>A0A562SFC6_9BACT</name>
<dbReference type="GO" id="GO:0016020">
    <property type="term" value="C:membrane"/>
    <property type="evidence" value="ECO:0007669"/>
    <property type="project" value="TreeGrafter"/>
</dbReference>
<dbReference type="SUPFAM" id="SSF49299">
    <property type="entry name" value="PKD domain"/>
    <property type="match status" value="3"/>
</dbReference>
<dbReference type="Gene3D" id="2.130.10.80">
    <property type="entry name" value="Galactose oxidase/kelch, beta-propeller"/>
    <property type="match status" value="1"/>
</dbReference>
<evidence type="ECO:0000313" key="2">
    <source>
        <dbReference type="EMBL" id="TWI79454.1"/>
    </source>
</evidence>
<dbReference type="InterPro" id="IPR006652">
    <property type="entry name" value="Kelch_1"/>
</dbReference>
<dbReference type="Proteomes" id="UP000316167">
    <property type="component" value="Unassembled WGS sequence"/>
</dbReference>
<dbReference type="SUPFAM" id="SSF50965">
    <property type="entry name" value="Galactose oxidase, central domain"/>
    <property type="match status" value="1"/>
</dbReference>
<feature type="domain" description="PKD/Chitinase" evidence="1">
    <location>
        <begin position="39"/>
        <end position="128"/>
    </location>
</feature>
<dbReference type="SMART" id="SM00089">
    <property type="entry name" value="PKD"/>
    <property type="match status" value="3"/>
</dbReference>
<dbReference type="InterPro" id="IPR037293">
    <property type="entry name" value="Gal_Oxidase_central_sf"/>
</dbReference>
<feature type="domain" description="PKD/Chitinase" evidence="1">
    <location>
        <begin position="136"/>
        <end position="225"/>
    </location>
</feature>
<dbReference type="GO" id="GO:0031410">
    <property type="term" value="C:cytoplasmic vesicle"/>
    <property type="evidence" value="ECO:0007669"/>
    <property type="project" value="TreeGrafter"/>
</dbReference>
<gene>
    <name evidence="2" type="ORF">IQ13_3858</name>
</gene>
<comment type="caution">
    <text evidence="2">The sequence shown here is derived from an EMBL/GenBank/DDBJ whole genome shotgun (WGS) entry which is preliminary data.</text>
</comment>
<organism evidence="2 3">
    <name type="scientific">Lacibacter cauensis</name>
    <dbReference type="NCBI Taxonomy" id="510947"/>
    <lineage>
        <taxon>Bacteria</taxon>
        <taxon>Pseudomonadati</taxon>
        <taxon>Bacteroidota</taxon>
        <taxon>Chitinophagia</taxon>
        <taxon>Chitinophagales</taxon>
        <taxon>Chitinophagaceae</taxon>
        <taxon>Lacibacter</taxon>
    </lineage>
</organism>
<accession>A0A562SFC6</accession>
<sequence length="662" mass="70746">MKGWFSFSSIFVGLNLFLQLGCKQEYSCENCKGENRPPIAKAGADKTIKLPMDSTLLDGSASTDPDGRITEWLWRKITGPSSYMIKDTVKNITSINKLVPGVYSFELKVTDNEGLFAKDTIKIVVDSATVPNRPPVARAGQDQTITLPVNKAMLDGSASTDPDNNIIGFAWRKIAGPSNSVFSDPVAVKAEALDLTNGVYIFELTVTDAGGLSSTDTMQLTVNISPNKSPVAEAGNDLSITYDLQNCRMEPSSITLDGRLSRDKDGTIVSYQWSLVFAESFSAVIANPTASVTTVTGLVPGSYRFRLRVTDNDGAIADDTIVVNTVYSNRPLINARLTSIGTLSDPRKISVVAAVENKILFAGGTPVPTGPGPNKFSSTVNIYDITTNVWSTANLSQARSGMAVAVMGTKVFFAGGTGILASGSVGLTSRIDIYDAATDGWSVLEMPHADGLLTALASGNKLVILGGYYADIYDTANKRWTTINFGQPRYLATATNVKGKLYFSGGVTNKSTLSPTARIDIYDPATDSWSVSQLSKPKYGMSGLVAGSLILAGGVVSGSASNEVEMFEPLSNTTSFSCLFQPNSFSSFGSGLLNGKAVFFVSEGQTKNKFDIYDPLAKIWSIGVLNQSIHTPIIITAKGNMYVAGTTVSGDIYQRQVWKLEF</sequence>
<evidence type="ECO:0000259" key="1">
    <source>
        <dbReference type="SMART" id="SM00089"/>
    </source>
</evidence>
<feature type="domain" description="PKD/Chitinase" evidence="1">
    <location>
        <begin position="237"/>
        <end position="328"/>
    </location>
</feature>
<dbReference type="RefSeq" id="WP_144888234.1">
    <property type="nucleotide sequence ID" value="NZ_VLLE01000006.1"/>
</dbReference>
<dbReference type="PANTHER" id="PTHR46182:SF2">
    <property type="entry name" value="FI19480P1"/>
    <property type="match status" value="1"/>
</dbReference>
<dbReference type="PANTHER" id="PTHR46182">
    <property type="entry name" value="FI19480P1"/>
    <property type="match status" value="1"/>
</dbReference>
<evidence type="ECO:0000313" key="3">
    <source>
        <dbReference type="Proteomes" id="UP000316167"/>
    </source>
</evidence>
<dbReference type="InterPro" id="IPR011043">
    <property type="entry name" value="Gal_Oxase/kelch_b-propeller"/>
</dbReference>
<dbReference type="EMBL" id="VLLE01000006">
    <property type="protein sequence ID" value="TWI79454.1"/>
    <property type="molecule type" value="Genomic_DNA"/>
</dbReference>
<dbReference type="InterPro" id="IPR035986">
    <property type="entry name" value="PKD_dom_sf"/>
</dbReference>
<dbReference type="InterPro" id="IPR029865">
    <property type="entry name" value="KIAA0319-like"/>
</dbReference>
<dbReference type="AlphaFoldDB" id="A0A562SFC6"/>
<dbReference type="InterPro" id="IPR015915">
    <property type="entry name" value="Kelch-typ_b-propeller"/>
</dbReference>
<dbReference type="Pfam" id="PF22352">
    <property type="entry name" value="K319L-like_PKD"/>
    <property type="match status" value="3"/>
</dbReference>